<feature type="compositionally biased region" description="Low complexity" evidence="2">
    <location>
        <begin position="37"/>
        <end position="62"/>
    </location>
</feature>
<dbReference type="GO" id="GO:0007165">
    <property type="term" value="P:signal transduction"/>
    <property type="evidence" value="ECO:0007669"/>
    <property type="project" value="InterPro"/>
</dbReference>
<evidence type="ECO:0000256" key="1">
    <source>
        <dbReference type="ARBA" id="ARBA00022468"/>
    </source>
</evidence>
<dbReference type="Proteomes" id="UP001243330">
    <property type="component" value="Unassembled WGS sequence"/>
</dbReference>
<feature type="compositionally biased region" description="Polar residues" evidence="2">
    <location>
        <begin position="10"/>
        <end position="19"/>
    </location>
</feature>
<feature type="compositionally biased region" description="Low complexity" evidence="2">
    <location>
        <begin position="244"/>
        <end position="259"/>
    </location>
</feature>
<feature type="compositionally biased region" description="Low complexity" evidence="2">
    <location>
        <begin position="208"/>
        <end position="222"/>
    </location>
</feature>
<feature type="compositionally biased region" description="Basic and acidic residues" evidence="2">
    <location>
        <begin position="275"/>
        <end position="292"/>
    </location>
</feature>
<evidence type="ECO:0000259" key="3">
    <source>
        <dbReference type="PROSITE" id="PS50238"/>
    </source>
</evidence>
<dbReference type="GO" id="GO:0005938">
    <property type="term" value="C:cell cortex"/>
    <property type="evidence" value="ECO:0007669"/>
    <property type="project" value="UniProtKB-ARBA"/>
</dbReference>
<sequence>MGRKHAPQPLTLSESQSADHQPEDVPRSAETLASTVPPSAGSKSQSSPRSPRSPFRFTPKRPSTSRKQSLQLADEHRNFDDDDDDDEFQQYPPISSALHRASEDTPPRQHHQQHPISPRSQHRLDHPSPGSSSTKASKGGFFFNFTKSSKSSHSIASSSSPAYHHHHPQQPSRHSHQQNPSQNPDSRGETMSRGPDSAPMSTTQPTQPSAANPSAISPADPSYAENAVQKPAPTLPSKSDVSIASAADFDPSASQPSSSKKGKSKPFGLLTRNKSLRDKDRDKDGSSSRDKQPSPVPITISEPEPSHIPSDPYNPRKASAPAPATDRSIKEMVNSTARNRSEDRGSPRDMGNKENLREKGNKEIQREKEHHPRQNSSSANGGFFGGLKSGRDMISNRLFGKGGRSGSTTEKEPVIDDEHYQLKTINLPLVEQTRRTRISKRLEDSRDKTEFWMPAFPWRAIDYLNYKGCDVEGLYRVPGSGPQIKKWQRRFDEEYDVNLFEQPDLYDINIIGSMLKAWLRELPDELFPKEAQERVARECAGYETVPPLLVEELSNLSPFNYYLLFAITCHLSLLLAHSDKNKMDFRNLCICFQPCMKIDAFCFRFLVCDWRDCWKGCKNEAKFIEQEYQLFDQPPPKGLSEPRKPSKESSQEPTPEEPTITLERAATPSDNSSKHSNASTEQPKDRRLKKKPLQLSESNGSVASNSTMATTLTIDSGRDAPRGSSDLRPLSPIKPLSPLGF</sequence>
<dbReference type="AlphaFoldDB" id="A0AAD9EEC8"/>
<feature type="compositionally biased region" description="Basic residues" evidence="2">
    <location>
        <begin position="163"/>
        <end position="176"/>
    </location>
</feature>
<organism evidence="4 5">
    <name type="scientific">Colletotrichum chrysophilum</name>
    <dbReference type="NCBI Taxonomy" id="1836956"/>
    <lineage>
        <taxon>Eukaryota</taxon>
        <taxon>Fungi</taxon>
        <taxon>Dikarya</taxon>
        <taxon>Ascomycota</taxon>
        <taxon>Pezizomycotina</taxon>
        <taxon>Sordariomycetes</taxon>
        <taxon>Hypocreomycetidae</taxon>
        <taxon>Glomerellales</taxon>
        <taxon>Glomerellaceae</taxon>
        <taxon>Colletotrichum</taxon>
        <taxon>Colletotrichum gloeosporioides species complex</taxon>
    </lineage>
</organism>
<feature type="region of interest" description="Disordered" evidence="2">
    <location>
        <begin position="632"/>
        <end position="741"/>
    </location>
</feature>
<reference evidence="4" key="1">
    <citation type="submission" date="2023-01" db="EMBL/GenBank/DDBJ databases">
        <title>Colletotrichum chrysophilum M932 genome sequence.</title>
        <authorList>
            <person name="Baroncelli R."/>
        </authorList>
    </citation>
    <scope>NUCLEOTIDE SEQUENCE</scope>
    <source>
        <strain evidence="4">M932</strain>
    </source>
</reference>
<dbReference type="GO" id="GO:0005096">
    <property type="term" value="F:GTPase activator activity"/>
    <property type="evidence" value="ECO:0007669"/>
    <property type="project" value="UniProtKB-KW"/>
</dbReference>
<feature type="compositionally biased region" description="Basic and acidic residues" evidence="2">
    <location>
        <begin position="640"/>
        <end position="650"/>
    </location>
</feature>
<evidence type="ECO:0000256" key="2">
    <source>
        <dbReference type="SAM" id="MobiDB-lite"/>
    </source>
</evidence>
<feature type="compositionally biased region" description="Low complexity" evidence="2">
    <location>
        <begin position="147"/>
        <end position="162"/>
    </location>
</feature>
<name>A0AAD9EEC8_9PEZI</name>
<keyword evidence="5" id="KW-1185">Reference proteome</keyword>
<dbReference type="SUPFAM" id="SSF48350">
    <property type="entry name" value="GTPase activation domain, GAP"/>
    <property type="match status" value="1"/>
</dbReference>
<feature type="compositionally biased region" description="Polar residues" evidence="2">
    <location>
        <begin position="695"/>
        <end position="714"/>
    </location>
</feature>
<dbReference type="PROSITE" id="PS50238">
    <property type="entry name" value="RHOGAP"/>
    <property type="match status" value="1"/>
</dbReference>
<dbReference type="InterPro" id="IPR050729">
    <property type="entry name" value="Rho-GAP"/>
</dbReference>
<keyword evidence="1" id="KW-0343">GTPase activation</keyword>
<dbReference type="InterPro" id="IPR008936">
    <property type="entry name" value="Rho_GTPase_activation_prot"/>
</dbReference>
<dbReference type="PANTHER" id="PTHR23176">
    <property type="entry name" value="RHO/RAC/CDC GTPASE-ACTIVATING PROTEIN"/>
    <property type="match status" value="1"/>
</dbReference>
<feature type="region of interest" description="Disordered" evidence="2">
    <location>
        <begin position="1"/>
        <end position="387"/>
    </location>
</feature>
<feature type="compositionally biased region" description="Polar residues" evidence="2">
    <location>
        <begin position="668"/>
        <end position="681"/>
    </location>
</feature>
<proteinExistence type="predicted"/>
<accession>A0AAD9EEC8</accession>
<dbReference type="EMBL" id="JAQOWY010000283">
    <property type="protein sequence ID" value="KAK1845148.1"/>
    <property type="molecule type" value="Genomic_DNA"/>
</dbReference>
<dbReference type="Pfam" id="PF00620">
    <property type="entry name" value="RhoGAP"/>
    <property type="match status" value="1"/>
</dbReference>
<evidence type="ECO:0000313" key="4">
    <source>
        <dbReference type="EMBL" id="KAK1845148.1"/>
    </source>
</evidence>
<dbReference type="InterPro" id="IPR000198">
    <property type="entry name" value="RhoGAP_dom"/>
</dbReference>
<gene>
    <name evidence="4" type="ORF">CCHR01_12203</name>
</gene>
<dbReference type="SMART" id="SM00324">
    <property type="entry name" value="RhoGAP"/>
    <property type="match status" value="1"/>
</dbReference>
<comment type="caution">
    <text evidence="4">The sequence shown here is derived from an EMBL/GenBank/DDBJ whole genome shotgun (WGS) entry which is preliminary data.</text>
</comment>
<dbReference type="Gene3D" id="1.10.555.10">
    <property type="entry name" value="Rho GTPase activation protein"/>
    <property type="match status" value="1"/>
</dbReference>
<dbReference type="CDD" id="cd00159">
    <property type="entry name" value="RhoGAP"/>
    <property type="match status" value="1"/>
</dbReference>
<protein>
    <submittedName>
        <fullName evidence="4">RhoGAP domain-containing protein</fullName>
    </submittedName>
</protein>
<feature type="compositionally biased region" description="Basic and acidic residues" evidence="2">
    <location>
        <begin position="339"/>
        <end position="372"/>
    </location>
</feature>
<evidence type="ECO:0000313" key="5">
    <source>
        <dbReference type="Proteomes" id="UP001243330"/>
    </source>
</evidence>
<feature type="domain" description="Rho-GAP" evidence="3">
    <location>
        <begin position="440"/>
        <end position="631"/>
    </location>
</feature>
<dbReference type="PANTHER" id="PTHR23176:SF125">
    <property type="entry name" value="GTPASE ACTIVATOR (BEM2), PUTATIVE (AFU_ORTHOLOGUE AFUA_7G04450)-RELATED"/>
    <property type="match status" value="1"/>
</dbReference>